<feature type="compositionally biased region" description="Low complexity" evidence="1">
    <location>
        <begin position="273"/>
        <end position="286"/>
    </location>
</feature>
<dbReference type="AlphaFoldDB" id="A0AAN8MH17"/>
<feature type="compositionally biased region" description="Basic and acidic residues" evidence="1">
    <location>
        <begin position="343"/>
        <end position="358"/>
    </location>
</feature>
<dbReference type="EMBL" id="JAVHNR010000009">
    <property type="protein sequence ID" value="KAK6333424.1"/>
    <property type="molecule type" value="Genomic_DNA"/>
</dbReference>
<gene>
    <name evidence="2" type="ORF">TWF718_011237</name>
</gene>
<feature type="compositionally biased region" description="Basic and acidic residues" evidence="1">
    <location>
        <begin position="406"/>
        <end position="416"/>
    </location>
</feature>
<feature type="compositionally biased region" description="Basic residues" evidence="1">
    <location>
        <begin position="438"/>
        <end position="451"/>
    </location>
</feature>
<proteinExistence type="predicted"/>
<name>A0AAN8MH17_9PEZI</name>
<reference evidence="2 3" key="1">
    <citation type="submission" date="2019-10" db="EMBL/GenBank/DDBJ databases">
        <authorList>
            <person name="Palmer J.M."/>
        </authorList>
    </citation>
    <scope>NUCLEOTIDE SEQUENCE [LARGE SCALE GENOMIC DNA]</scope>
    <source>
        <strain evidence="2 3">TWF718</strain>
    </source>
</reference>
<evidence type="ECO:0000313" key="2">
    <source>
        <dbReference type="EMBL" id="KAK6333424.1"/>
    </source>
</evidence>
<protein>
    <submittedName>
        <fullName evidence="2">Uncharacterized protein</fullName>
    </submittedName>
</protein>
<keyword evidence="3" id="KW-1185">Reference proteome</keyword>
<sequence length="451" mass="50703">MSDMEGLLDPGDGEETMLTRIFEFELAGLLVLRDKLPQPRGACIACQEEEKGCEVSFILDGKQENMFKSFRTSGYLPDPLARIDDIENLLWTCPRCAELFDTPYPTIVILPKHLDFFILWEHRDYERRTQEATSGKVVSPRTVPEHDDYKGSYKLYILTDDPTTISEKLRTRIEDDDREIYTEASPTALILHAGRAMGTPMTYPNGYGLPADVKQTLLQLFILWERQPPGSEPDIATSGARSLWGIQGYPPSPSPAGRLIKGKGKGKGKRSRSLSSSAGSGDSVKSTTRTPKSKRVKMKELTRKDDRERRKAMAEGREYVSPASPDRWHISFVGSPGPLPKLRFGEKKTSARVGDRSEPGPSSGRIDEVEDGGLNYEREEVEGEREQEEEEEGEGMGEEGGEDYLGEDHEMYRQYSEDEDWNFGPRMSSSAIIERASKRASKAKTSRNSRD</sequence>
<feature type="region of interest" description="Disordered" evidence="1">
    <location>
        <begin position="230"/>
        <end position="451"/>
    </location>
</feature>
<evidence type="ECO:0000256" key="1">
    <source>
        <dbReference type="SAM" id="MobiDB-lite"/>
    </source>
</evidence>
<comment type="caution">
    <text evidence="2">The sequence shown here is derived from an EMBL/GenBank/DDBJ whole genome shotgun (WGS) entry which is preliminary data.</text>
</comment>
<dbReference type="Proteomes" id="UP001313282">
    <property type="component" value="Unassembled WGS sequence"/>
</dbReference>
<feature type="compositionally biased region" description="Basic and acidic residues" evidence="1">
    <location>
        <begin position="298"/>
        <end position="318"/>
    </location>
</feature>
<feature type="compositionally biased region" description="Basic residues" evidence="1">
    <location>
        <begin position="260"/>
        <end position="272"/>
    </location>
</feature>
<accession>A0AAN8MH17</accession>
<evidence type="ECO:0000313" key="3">
    <source>
        <dbReference type="Proteomes" id="UP001313282"/>
    </source>
</evidence>
<organism evidence="2 3">
    <name type="scientific">Orbilia javanica</name>
    <dbReference type="NCBI Taxonomy" id="47235"/>
    <lineage>
        <taxon>Eukaryota</taxon>
        <taxon>Fungi</taxon>
        <taxon>Dikarya</taxon>
        <taxon>Ascomycota</taxon>
        <taxon>Pezizomycotina</taxon>
        <taxon>Orbiliomycetes</taxon>
        <taxon>Orbiliales</taxon>
        <taxon>Orbiliaceae</taxon>
        <taxon>Orbilia</taxon>
    </lineage>
</organism>
<feature type="compositionally biased region" description="Acidic residues" evidence="1">
    <location>
        <begin position="379"/>
        <end position="405"/>
    </location>
</feature>